<accession>A0A7J7CL27</accession>
<feature type="signal peptide" evidence="2">
    <location>
        <begin position="1"/>
        <end position="22"/>
    </location>
</feature>
<evidence type="ECO:0000313" key="3">
    <source>
        <dbReference type="EMBL" id="KAF5734762.1"/>
    </source>
</evidence>
<protein>
    <submittedName>
        <fullName evidence="3">Uncharacterized protein</fullName>
    </submittedName>
</protein>
<dbReference type="InParanoid" id="A0A7J7CL27"/>
<proteinExistence type="predicted"/>
<dbReference type="AlphaFoldDB" id="A0A7J7CL27"/>
<dbReference type="Proteomes" id="UP000593562">
    <property type="component" value="Unassembled WGS sequence"/>
</dbReference>
<feature type="region of interest" description="Disordered" evidence="1">
    <location>
        <begin position="61"/>
        <end position="100"/>
    </location>
</feature>
<gene>
    <name evidence="3" type="ORF">HS088_TW15G00254</name>
</gene>
<organism evidence="3 4">
    <name type="scientific">Tripterygium wilfordii</name>
    <name type="common">Thunder God vine</name>
    <dbReference type="NCBI Taxonomy" id="458696"/>
    <lineage>
        <taxon>Eukaryota</taxon>
        <taxon>Viridiplantae</taxon>
        <taxon>Streptophyta</taxon>
        <taxon>Embryophyta</taxon>
        <taxon>Tracheophyta</taxon>
        <taxon>Spermatophyta</taxon>
        <taxon>Magnoliopsida</taxon>
        <taxon>eudicotyledons</taxon>
        <taxon>Gunneridae</taxon>
        <taxon>Pentapetalae</taxon>
        <taxon>rosids</taxon>
        <taxon>fabids</taxon>
        <taxon>Celastrales</taxon>
        <taxon>Celastraceae</taxon>
        <taxon>Tripterygium</taxon>
    </lineage>
</organism>
<feature type="region of interest" description="Disordered" evidence="1">
    <location>
        <begin position="199"/>
        <end position="221"/>
    </location>
</feature>
<evidence type="ECO:0000256" key="1">
    <source>
        <dbReference type="SAM" id="MobiDB-lite"/>
    </source>
</evidence>
<evidence type="ECO:0000313" key="4">
    <source>
        <dbReference type="Proteomes" id="UP000593562"/>
    </source>
</evidence>
<dbReference type="EMBL" id="JAAARO010000015">
    <property type="protein sequence ID" value="KAF5734762.1"/>
    <property type="molecule type" value="Genomic_DNA"/>
</dbReference>
<feature type="compositionally biased region" description="Basic and acidic residues" evidence="1">
    <location>
        <begin position="199"/>
        <end position="213"/>
    </location>
</feature>
<sequence>MMGRLAVTVAIFIFLFSSTTHSIDLDRIDKTEKDVIGHDLPRTFPDPETKTTRAILLPSEKPESRPATVVDWEPLSDIPESDDTAAVESSSSETETETESVPLTIISFRPINRRFRSPGRLMRPHSRAHRCRHHHQMLKPWGPFRSRVVSYGDDMLISGFKGLGPDPMFRGGVRQIPARWVREGTRFPFLRRERMRWAQPRKDEKREEENHEKEHHHHHHHEKDWFMGRIRKFLNF</sequence>
<keyword evidence="2" id="KW-0732">Signal</keyword>
<evidence type="ECO:0000256" key="2">
    <source>
        <dbReference type="SAM" id="SignalP"/>
    </source>
</evidence>
<reference evidence="3 4" key="1">
    <citation type="journal article" date="2020" name="Nat. Commun.">
        <title>Genome of Tripterygium wilfordii and identification of cytochrome P450 involved in triptolide biosynthesis.</title>
        <authorList>
            <person name="Tu L."/>
            <person name="Su P."/>
            <person name="Zhang Z."/>
            <person name="Gao L."/>
            <person name="Wang J."/>
            <person name="Hu T."/>
            <person name="Zhou J."/>
            <person name="Zhang Y."/>
            <person name="Zhao Y."/>
            <person name="Liu Y."/>
            <person name="Song Y."/>
            <person name="Tong Y."/>
            <person name="Lu Y."/>
            <person name="Yang J."/>
            <person name="Xu C."/>
            <person name="Jia M."/>
            <person name="Peters R.J."/>
            <person name="Huang L."/>
            <person name="Gao W."/>
        </authorList>
    </citation>
    <scope>NUCLEOTIDE SEQUENCE [LARGE SCALE GENOMIC DNA]</scope>
    <source>
        <strain evidence="4">cv. XIE 37</strain>
        <tissue evidence="3">Leaf</tissue>
    </source>
</reference>
<comment type="caution">
    <text evidence="3">The sequence shown here is derived from an EMBL/GenBank/DDBJ whole genome shotgun (WGS) entry which is preliminary data.</text>
</comment>
<name>A0A7J7CL27_TRIWF</name>
<keyword evidence="4" id="KW-1185">Reference proteome</keyword>
<feature type="chain" id="PRO_5029731683" evidence="2">
    <location>
        <begin position="23"/>
        <end position="236"/>
    </location>
</feature>